<organism evidence="2 3">
    <name type="scientific">Hymenobacter rubripertinctus</name>
    <dbReference type="NCBI Taxonomy" id="2029981"/>
    <lineage>
        <taxon>Bacteria</taxon>
        <taxon>Pseudomonadati</taxon>
        <taxon>Bacteroidota</taxon>
        <taxon>Cytophagia</taxon>
        <taxon>Cytophagales</taxon>
        <taxon>Hymenobacteraceae</taxon>
        <taxon>Hymenobacter</taxon>
    </lineage>
</organism>
<comment type="caution">
    <text evidence="2">The sequence shown here is derived from an EMBL/GenBank/DDBJ whole genome shotgun (WGS) entry which is preliminary data.</text>
</comment>
<evidence type="ECO:0000256" key="1">
    <source>
        <dbReference type="SAM" id="Phobius"/>
    </source>
</evidence>
<protein>
    <submittedName>
        <fullName evidence="2">Uncharacterized protein</fullName>
    </submittedName>
</protein>
<sequence length="79" mass="8383">MVRANRAINAFTWVLIFTQLGLYILIIASGEGLLAMLGSLPFTGSIAILLLVAAILAVEQKQWISAIVSQGKRMKPGGG</sequence>
<keyword evidence="1" id="KW-0812">Transmembrane</keyword>
<evidence type="ECO:0000313" key="3">
    <source>
        <dbReference type="Proteomes" id="UP000284250"/>
    </source>
</evidence>
<accession>A0A418QYG4</accession>
<proteinExistence type="predicted"/>
<reference evidence="2 3" key="1">
    <citation type="submission" date="2018-09" db="EMBL/GenBank/DDBJ databases">
        <authorList>
            <person name="Zeman M."/>
            <person name="Pardy F."/>
        </authorList>
    </citation>
    <scope>NUCLEOTIDE SEQUENCE [LARGE SCALE GENOMIC DNA]</scope>
    <source>
        <strain evidence="2 3">CCM 8852</strain>
    </source>
</reference>
<name>A0A418QYG4_9BACT</name>
<feature type="transmembrane region" description="Helical" evidence="1">
    <location>
        <begin position="34"/>
        <end position="58"/>
    </location>
</feature>
<feature type="transmembrane region" description="Helical" evidence="1">
    <location>
        <begin position="7"/>
        <end position="28"/>
    </location>
</feature>
<dbReference type="AlphaFoldDB" id="A0A418QYG4"/>
<dbReference type="Proteomes" id="UP000284250">
    <property type="component" value="Unassembled WGS sequence"/>
</dbReference>
<keyword evidence="3" id="KW-1185">Reference proteome</keyword>
<evidence type="ECO:0000313" key="2">
    <source>
        <dbReference type="EMBL" id="RIY10192.1"/>
    </source>
</evidence>
<dbReference type="EMBL" id="QYCN01000013">
    <property type="protein sequence ID" value="RIY10192.1"/>
    <property type="molecule type" value="Genomic_DNA"/>
</dbReference>
<gene>
    <name evidence="2" type="ORF">D0T11_10075</name>
</gene>
<keyword evidence="1" id="KW-1133">Transmembrane helix</keyword>
<reference evidence="2 3" key="2">
    <citation type="submission" date="2019-01" db="EMBL/GenBank/DDBJ databases">
        <title>Hymenobacter humicola sp. nov., isolated from soils in Antarctica.</title>
        <authorList>
            <person name="Sedlacek I."/>
            <person name="Holochova P."/>
            <person name="Kralova S."/>
            <person name="Pantucek R."/>
            <person name="Stankova E."/>
            <person name="Vrbovska V."/>
            <person name="Kristofova L."/>
            <person name="Svec P."/>
            <person name="Busse H.-J."/>
        </authorList>
    </citation>
    <scope>NUCLEOTIDE SEQUENCE [LARGE SCALE GENOMIC DNA]</scope>
    <source>
        <strain evidence="2 3">CCM 8852</strain>
    </source>
</reference>
<keyword evidence="1" id="KW-0472">Membrane</keyword>